<evidence type="ECO:0000313" key="10">
    <source>
        <dbReference type="EMBL" id="VEP12077.1"/>
    </source>
</evidence>
<comment type="cofactor">
    <cofactor evidence="2">
        <name>pyridoxal 5'-phosphate</name>
        <dbReference type="ChEBI" id="CHEBI:597326"/>
    </cofactor>
</comment>
<feature type="domain" description="Tryptophan synthase beta chain-like PALP" evidence="9">
    <location>
        <begin position="16"/>
        <end position="305"/>
    </location>
</feature>
<dbReference type="Pfam" id="PF00291">
    <property type="entry name" value="PALP"/>
    <property type="match status" value="1"/>
</dbReference>
<dbReference type="EC" id="4.3.1.19" evidence="4"/>
<dbReference type="AlphaFoldDB" id="A0A563VL54"/>
<comment type="similarity">
    <text evidence="3">Belongs to the serine/threonine dehydratase family.</text>
</comment>
<dbReference type="CDD" id="cd01562">
    <property type="entry name" value="Thr-dehyd"/>
    <property type="match status" value="1"/>
</dbReference>
<evidence type="ECO:0000256" key="1">
    <source>
        <dbReference type="ARBA" id="ARBA00001274"/>
    </source>
</evidence>
<dbReference type="OrthoDB" id="9811476at2"/>
<dbReference type="EMBL" id="CAACVJ010000037">
    <property type="protein sequence ID" value="VEP12077.1"/>
    <property type="molecule type" value="Genomic_DNA"/>
</dbReference>
<evidence type="ECO:0000259" key="9">
    <source>
        <dbReference type="Pfam" id="PF00291"/>
    </source>
</evidence>
<comment type="catalytic activity">
    <reaction evidence="1">
        <text>L-threonine = 2-oxobutanoate + NH4(+)</text>
        <dbReference type="Rhea" id="RHEA:22108"/>
        <dbReference type="ChEBI" id="CHEBI:16763"/>
        <dbReference type="ChEBI" id="CHEBI:28938"/>
        <dbReference type="ChEBI" id="CHEBI:57926"/>
        <dbReference type="EC" id="4.3.1.19"/>
    </reaction>
</comment>
<organism evidence="10 11">
    <name type="scientific">Hyella patelloides LEGE 07179</name>
    <dbReference type="NCBI Taxonomy" id="945734"/>
    <lineage>
        <taxon>Bacteria</taxon>
        <taxon>Bacillati</taxon>
        <taxon>Cyanobacteriota</taxon>
        <taxon>Cyanophyceae</taxon>
        <taxon>Pleurocapsales</taxon>
        <taxon>Hyellaceae</taxon>
        <taxon>Hyella</taxon>
    </lineage>
</organism>
<dbReference type="GO" id="GO:0003941">
    <property type="term" value="F:L-serine ammonia-lyase activity"/>
    <property type="evidence" value="ECO:0007669"/>
    <property type="project" value="TreeGrafter"/>
</dbReference>
<sequence>MLDIKTEILQAEQKIRSYIRETPLDYSLALSQSTNSQVFFKLESLQLTSSFKVRGAMNKLLSLTPQQREQGVVTASSGNHGAAIAFGLGKLKIPGIIFVPEDASTTKIEAIARFGGEVCLHGKDSVITENYARTYAEQNNQVYISPYNDFQVVGGQGTIAIELTRQLPQIDAVFVPVGGGGLISGIAGYLKSVLPNVKVIGCSPENSPVMAESVKANRIIERESLPTLSDGTAGGVESEAITLDFCRSLVDEFVLVSETEIAEAMQLFIKTHHQLLEGAAGVALAALLKTQERFRNQKIVIIICGANISLEMLKTILQM</sequence>
<dbReference type="SUPFAM" id="SSF53686">
    <property type="entry name" value="Tryptophan synthase beta subunit-like PLP-dependent enzymes"/>
    <property type="match status" value="1"/>
</dbReference>
<keyword evidence="5" id="KW-0663">Pyridoxal phosphate</keyword>
<dbReference type="NCBIfam" id="NF005292">
    <property type="entry name" value="PRK06815.1"/>
    <property type="match status" value="1"/>
</dbReference>
<dbReference type="InterPro" id="IPR036052">
    <property type="entry name" value="TrpB-like_PALP_sf"/>
</dbReference>
<evidence type="ECO:0000256" key="8">
    <source>
        <dbReference type="ARBA" id="ARBA00031427"/>
    </source>
</evidence>
<dbReference type="GO" id="GO:0006565">
    <property type="term" value="P:L-serine catabolic process"/>
    <property type="evidence" value="ECO:0007669"/>
    <property type="project" value="TreeGrafter"/>
</dbReference>
<evidence type="ECO:0000256" key="3">
    <source>
        <dbReference type="ARBA" id="ARBA00010869"/>
    </source>
</evidence>
<dbReference type="PANTHER" id="PTHR48078:SF6">
    <property type="entry name" value="L-THREONINE DEHYDRATASE CATABOLIC TDCB"/>
    <property type="match status" value="1"/>
</dbReference>
<dbReference type="FunFam" id="3.40.50.1100:FF:000005">
    <property type="entry name" value="Threonine dehydratase catabolic"/>
    <property type="match status" value="1"/>
</dbReference>
<keyword evidence="11" id="KW-1185">Reference proteome</keyword>
<proteinExistence type="inferred from homology"/>
<dbReference type="PANTHER" id="PTHR48078">
    <property type="entry name" value="THREONINE DEHYDRATASE, MITOCHONDRIAL-RELATED"/>
    <property type="match status" value="1"/>
</dbReference>
<dbReference type="InterPro" id="IPR050147">
    <property type="entry name" value="Ser/Thr_Dehydratase"/>
</dbReference>
<dbReference type="RefSeq" id="WP_144869920.1">
    <property type="nucleotide sequence ID" value="NZ_LR213884.1"/>
</dbReference>
<accession>A0A563VL54</accession>
<evidence type="ECO:0000313" key="11">
    <source>
        <dbReference type="Proteomes" id="UP000320055"/>
    </source>
</evidence>
<keyword evidence="6 10" id="KW-0456">Lyase</keyword>
<dbReference type="Gene3D" id="3.40.50.1100">
    <property type="match status" value="2"/>
</dbReference>
<gene>
    <name evidence="10" type="primary">tdcB</name>
    <name evidence="10" type="ORF">H1P_1310015</name>
</gene>
<name>A0A563VL54_9CYAN</name>
<dbReference type="Proteomes" id="UP000320055">
    <property type="component" value="Unassembled WGS sequence"/>
</dbReference>
<dbReference type="GO" id="GO:0009097">
    <property type="term" value="P:isoleucine biosynthetic process"/>
    <property type="evidence" value="ECO:0007669"/>
    <property type="project" value="TreeGrafter"/>
</dbReference>
<evidence type="ECO:0000256" key="5">
    <source>
        <dbReference type="ARBA" id="ARBA00022898"/>
    </source>
</evidence>
<comment type="function">
    <text evidence="7">Catalyzes the anaerobic formation of alpha-ketobutyrate and ammonia from threonine in a two-step reaction. The first step involved a dehydration of threonine and a production of enamine intermediates (aminocrotonate), which tautomerizes to its imine form (iminobutyrate). Both intermediates are unstable and short-lived. The second step is the nonenzymatic hydrolysis of the enamine/imine intermediates to form 2-ketobutyrate and free ammonia. In the low water environment of the cell, the second step is accelerated by RidA.</text>
</comment>
<evidence type="ECO:0000256" key="4">
    <source>
        <dbReference type="ARBA" id="ARBA00012096"/>
    </source>
</evidence>
<reference evidence="10 11" key="1">
    <citation type="submission" date="2019-01" db="EMBL/GenBank/DDBJ databases">
        <authorList>
            <person name="Brito A."/>
        </authorList>
    </citation>
    <scope>NUCLEOTIDE SEQUENCE [LARGE SCALE GENOMIC DNA]</scope>
    <source>
        <strain evidence="10">1</strain>
    </source>
</reference>
<protein>
    <recommendedName>
        <fullName evidence="4">threonine ammonia-lyase</fullName>
        <ecNumber evidence="4">4.3.1.19</ecNumber>
    </recommendedName>
    <alternativeName>
        <fullName evidence="8">Threonine deaminase</fullName>
    </alternativeName>
</protein>
<dbReference type="GO" id="GO:0006567">
    <property type="term" value="P:L-threonine catabolic process"/>
    <property type="evidence" value="ECO:0007669"/>
    <property type="project" value="TreeGrafter"/>
</dbReference>
<evidence type="ECO:0000256" key="2">
    <source>
        <dbReference type="ARBA" id="ARBA00001933"/>
    </source>
</evidence>
<evidence type="ECO:0000256" key="6">
    <source>
        <dbReference type="ARBA" id="ARBA00023239"/>
    </source>
</evidence>
<dbReference type="InterPro" id="IPR001926">
    <property type="entry name" value="TrpB-like_PALP"/>
</dbReference>
<evidence type="ECO:0000256" key="7">
    <source>
        <dbReference type="ARBA" id="ARBA00025527"/>
    </source>
</evidence>
<dbReference type="GO" id="GO:0004794">
    <property type="term" value="F:threonine deaminase activity"/>
    <property type="evidence" value="ECO:0007669"/>
    <property type="project" value="UniProtKB-EC"/>
</dbReference>